<dbReference type="Proteomes" id="UP000011682">
    <property type="component" value="Unassembled WGS sequence"/>
</dbReference>
<evidence type="ECO:0000313" key="2">
    <source>
        <dbReference type="Proteomes" id="UP000011682"/>
    </source>
</evidence>
<accession>S9QLY9</accession>
<reference evidence="1" key="1">
    <citation type="submission" date="2013-05" db="EMBL/GenBank/DDBJ databases">
        <title>Genome assembly of Cystobacter fuscus DSM 2262.</title>
        <authorList>
            <person name="Sharma G."/>
            <person name="Khatri I."/>
            <person name="Kaur C."/>
            <person name="Mayilraj S."/>
            <person name="Subramanian S."/>
        </authorList>
    </citation>
    <scope>NUCLEOTIDE SEQUENCE [LARGE SCALE GENOMIC DNA]</scope>
    <source>
        <strain evidence="1">DSM 2262</strain>
    </source>
</reference>
<keyword evidence="2" id="KW-1185">Reference proteome</keyword>
<dbReference type="Gene3D" id="2.60.120.200">
    <property type="match status" value="1"/>
</dbReference>
<comment type="caution">
    <text evidence="1">The sequence shown here is derived from an EMBL/GenBank/DDBJ whole genome shotgun (WGS) entry which is preliminary data.</text>
</comment>
<evidence type="ECO:0000313" key="1">
    <source>
        <dbReference type="EMBL" id="EPX62299.1"/>
    </source>
</evidence>
<dbReference type="EMBL" id="ANAH02000007">
    <property type="protein sequence ID" value="EPX62299.1"/>
    <property type="molecule type" value="Genomic_DNA"/>
</dbReference>
<proteinExistence type="predicted"/>
<organism evidence="1 2">
    <name type="scientific">Cystobacter fuscus (strain ATCC 25194 / DSM 2262 / NBRC 100088 / M29)</name>
    <dbReference type="NCBI Taxonomy" id="1242864"/>
    <lineage>
        <taxon>Bacteria</taxon>
        <taxon>Pseudomonadati</taxon>
        <taxon>Myxococcota</taxon>
        <taxon>Myxococcia</taxon>
        <taxon>Myxococcales</taxon>
        <taxon>Cystobacterineae</taxon>
        <taxon>Archangiaceae</taxon>
        <taxon>Cystobacter</taxon>
    </lineage>
</organism>
<protein>
    <submittedName>
        <fullName evidence="1">Uncharacterized protein</fullName>
    </submittedName>
</protein>
<gene>
    <name evidence="1" type="ORF">D187_008486</name>
</gene>
<name>S9QLY9_CYSF2</name>
<sequence length="44" mass="4881">MYNADKFFTGQSREFALYNRALSASEVLTLSGDNTAHGHPRYSG</sequence>
<dbReference type="AlphaFoldDB" id="S9QLY9"/>